<keyword evidence="4 6" id="KW-0472">Membrane</keyword>
<sequence length="289" mass="32625">MNATRPTINGQESGDKSGIIIGVAAAVMTISTAVVGMRILSRSLIKQRGWDDCAAVASLCCIIGCATTMILMTTYGFGRHEWTLSTEQLVLYDKAFFVSLSLYFAAIIFIKMTFLLQYYRLLEVSRLRYVLIGCMVVIFLWGLSQTFVAFLQCIPLEAVWDHKIESKCIKNIAIIWYFNGTFNIVTDFIIITLPIPKIWQLQMPRTQKVVLVGVFMLGLLTIAISILRMQWLNPMPDRTWWNVKPAMWSLAEITCAILCACLPVLKPLIVRAKPLFKPLRSRSSQDGTP</sequence>
<dbReference type="Pfam" id="PF20684">
    <property type="entry name" value="Fung_rhodopsin"/>
    <property type="match status" value="1"/>
</dbReference>
<protein>
    <submittedName>
        <fullName evidence="8">Satratoxin biosynthesis SC1 cluster protein 4</fullName>
    </submittedName>
</protein>
<organism evidence="8 9">
    <name type="scientific">Colletotrichum fructicola (strain Nara gc5)</name>
    <name type="common">Anthracnose fungus</name>
    <name type="synonym">Colletotrichum gloeosporioides (strain Nara gc5)</name>
    <dbReference type="NCBI Taxonomy" id="1213859"/>
    <lineage>
        <taxon>Eukaryota</taxon>
        <taxon>Fungi</taxon>
        <taxon>Dikarya</taxon>
        <taxon>Ascomycota</taxon>
        <taxon>Pezizomycotina</taxon>
        <taxon>Sordariomycetes</taxon>
        <taxon>Hypocreomycetidae</taxon>
        <taxon>Glomerellales</taxon>
        <taxon>Glomerellaceae</taxon>
        <taxon>Colletotrichum</taxon>
        <taxon>Colletotrichum gloeosporioides species complex</taxon>
    </lineage>
</organism>
<feature type="domain" description="Rhodopsin" evidence="7">
    <location>
        <begin position="37"/>
        <end position="270"/>
    </location>
</feature>
<comment type="caution">
    <text evidence="8">The sequence shown here is derived from an EMBL/GenBank/DDBJ whole genome shotgun (WGS) entry which is preliminary data.</text>
</comment>
<keyword evidence="9" id="KW-1185">Reference proteome</keyword>
<comment type="similarity">
    <text evidence="5">Belongs to the SAT4 family.</text>
</comment>
<name>A0A7J6JDE4_COLFN</name>
<comment type="subcellular location">
    <subcellularLocation>
        <location evidence="1">Membrane</location>
        <topology evidence="1">Multi-pass membrane protein</topology>
    </subcellularLocation>
</comment>
<evidence type="ECO:0000313" key="9">
    <source>
        <dbReference type="Proteomes" id="UP000011096"/>
    </source>
</evidence>
<dbReference type="InParanoid" id="A0A7J6JDE4"/>
<dbReference type="EMBL" id="ANPB02000002">
    <property type="protein sequence ID" value="KAF4488092.1"/>
    <property type="molecule type" value="Genomic_DNA"/>
</dbReference>
<feature type="transmembrane region" description="Helical" evidence="6">
    <location>
        <begin position="174"/>
        <end position="196"/>
    </location>
</feature>
<evidence type="ECO:0000313" key="8">
    <source>
        <dbReference type="EMBL" id="KAF4488092.1"/>
    </source>
</evidence>
<dbReference type="GeneID" id="43615961"/>
<dbReference type="PANTHER" id="PTHR33048:SF47">
    <property type="entry name" value="INTEGRAL MEMBRANE PROTEIN-RELATED"/>
    <property type="match status" value="1"/>
</dbReference>
<reference evidence="8 9" key="2">
    <citation type="submission" date="2020-04" db="EMBL/GenBank/DDBJ databases">
        <title>Genome sequencing and assembly of multiple isolates from the Colletotrichum gloeosporioides species complex.</title>
        <authorList>
            <person name="Gan P."/>
            <person name="Shirasu K."/>
        </authorList>
    </citation>
    <scope>NUCLEOTIDE SEQUENCE [LARGE SCALE GENOMIC DNA]</scope>
    <source>
        <strain evidence="8 9">Nara gc5</strain>
    </source>
</reference>
<evidence type="ECO:0000256" key="6">
    <source>
        <dbReference type="SAM" id="Phobius"/>
    </source>
</evidence>
<dbReference type="OrthoDB" id="5278984at2759"/>
<keyword evidence="3 6" id="KW-1133">Transmembrane helix</keyword>
<evidence type="ECO:0000256" key="5">
    <source>
        <dbReference type="ARBA" id="ARBA00038359"/>
    </source>
</evidence>
<dbReference type="GO" id="GO:0016020">
    <property type="term" value="C:membrane"/>
    <property type="evidence" value="ECO:0007669"/>
    <property type="project" value="UniProtKB-SubCell"/>
</dbReference>
<evidence type="ECO:0000256" key="2">
    <source>
        <dbReference type="ARBA" id="ARBA00022692"/>
    </source>
</evidence>
<feature type="transmembrane region" description="Helical" evidence="6">
    <location>
        <begin position="19"/>
        <end position="41"/>
    </location>
</feature>
<evidence type="ECO:0000256" key="3">
    <source>
        <dbReference type="ARBA" id="ARBA00022989"/>
    </source>
</evidence>
<feature type="transmembrane region" description="Helical" evidence="6">
    <location>
        <begin position="247"/>
        <end position="265"/>
    </location>
</feature>
<evidence type="ECO:0000256" key="1">
    <source>
        <dbReference type="ARBA" id="ARBA00004141"/>
    </source>
</evidence>
<evidence type="ECO:0000256" key="4">
    <source>
        <dbReference type="ARBA" id="ARBA00023136"/>
    </source>
</evidence>
<dbReference type="InterPro" id="IPR049326">
    <property type="entry name" value="Rhodopsin_dom_fungi"/>
</dbReference>
<feature type="transmembrane region" description="Helical" evidence="6">
    <location>
        <begin position="208"/>
        <end position="227"/>
    </location>
</feature>
<dbReference type="InterPro" id="IPR052337">
    <property type="entry name" value="SAT4-like"/>
</dbReference>
<gene>
    <name evidence="8" type="ORF">CGGC5_v002988</name>
</gene>
<dbReference type="RefSeq" id="XP_031889037.2">
    <property type="nucleotide sequence ID" value="XM_032031909.2"/>
</dbReference>
<evidence type="ECO:0000259" key="7">
    <source>
        <dbReference type="Pfam" id="PF20684"/>
    </source>
</evidence>
<feature type="transmembrane region" description="Helical" evidence="6">
    <location>
        <begin position="53"/>
        <end position="75"/>
    </location>
</feature>
<feature type="transmembrane region" description="Helical" evidence="6">
    <location>
        <begin position="129"/>
        <end position="154"/>
    </location>
</feature>
<dbReference type="AlphaFoldDB" id="A0A7J6JDE4"/>
<feature type="transmembrane region" description="Helical" evidence="6">
    <location>
        <begin position="95"/>
        <end position="117"/>
    </location>
</feature>
<dbReference type="Proteomes" id="UP000011096">
    <property type="component" value="Unassembled WGS sequence"/>
</dbReference>
<accession>A0A7J6JDE4</accession>
<keyword evidence="2 6" id="KW-0812">Transmembrane</keyword>
<reference evidence="8 9" key="1">
    <citation type="submission" date="2012-08" db="EMBL/GenBank/DDBJ databases">
        <authorList>
            <person name="Gan P.H.P."/>
            <person name="Ikeda K."/>
            <person name="Irieda H."/>
            <person name="Narusaka M."/>
            <person name="O'Connell R.J."/>
            <person name="Narusaka Y."/>
            <person name="Takano Y."/>
            <person name="Kubo Y."/>
            <person name="Shirasu K."/>
        </authorList>
    </citation>
    <scope>NUCLEOTIDE SEQUENCE [LARGE SCALE GENOMIC DNA]</scope>
    <source>
        <strain evidence="8 9">Nara gc5</strain>
    </source>
</reference>
<dbReference type="PANTHER" id="PTHR33048">
    <property type="entry name" value="PTH11-LIKE INTEGRAL MEMBRANE PROTEIN (AFU_ORTHOLOGUE AFUA_5G11245)"/>
    <property type="match status" value="1"/>
</dbReference>
<proteinExistence type="inferred from homology"/>